<dbReference type="InterPro" id="IPR007446">
    <property type="entry name" value="PilP"/>
</dbReference>
<evidence type="ECO:0000313" key="3">
    <source>
        <dbReference type="EMBL" id="CAI4031271.1"/>
    </source>
</evidence>
<sequence>MKMSDVKLLPVNVKLGWVGPPIILMALIVPAMGFAQPASEAKQPGGMVPVSPASIPSQAVGEATSTLRPPQSTPGQPEALAGTGAVLGAFETEVPVYDPAGRRDPFVAIVQLDDRKTDEALPPLQRVAVTEINLIAVVWGGYGYTGMVQTPDGKGYVIRKGTRLGTNNGLVTSITERGVIVVERFTDVYGNKQEREYVKLLHPKEAAE</sequence>
<proteinExistence type="predicted"/>
<dbReference type="KEGG" id="nti:DNFV4_01698"/>
<keyword evidence="2" id="KW-0812">Transmembrane</keyword>
<feature type="region of interest" description="Disordered" evidence="1">
    <location>
        <begin position="53"/>
        <end position="77"/>
    </location>
</feature>
<dbReference type="AlphaFoldDB" id="A0AA86MYA2"/>
<dbReference type="EMBL" id="OX365700">
    <property type="protein sequence ID" value="CAI4031271.1"/>
    <property type="molecule type" value="Genomic_DNA"/>
</dbReference>
<keyword evidence="2" id="KW-1133">Transmembrane helix</keyword>
<evidence type="ECO:0000256" key="1">
    <source>
        <dbReference type="SAM" id="MobiDB-lite"/>
    </source>
</evidence>
<keyword evidence="2" id="KW-0472">Membrane</keyword>
<name>A0AA86MYA2_9BACT</name>
<evidence type="ECO:0000256" key="2">
    <source>
        <dbReference type="SAM" id="Phobius"/>
    </source>
</evidence>
<evidence type="ECO:0008006" key="5">
    <source>
        <dbReference type="Google" id="ProtNLM"/>
    </source>
</evidence>
<dbReference type="Gene3D" id="2.30.30.830">
    <property type="match status" value="1"/>
</dbReference>
<protein>
    <recommendedName>
        <fullName evidence="5">Type IV pilus assembly protein PilP</fullName>
    </recommendedName>
</protein>
<evidence type="ECO:0000313" key="4">
    <source>
        <dbReference type="Proteomes" id="UP001179121"/>
    </source>
</evidence>
<dbReference type="RefSeq" id="WP_289268205.1">
    <property type="nucleotide sequence ID" value="NZ_OX365700.1"/>
</dbReference>
<accession>A0AA86MYA2</accession>
<feature type="compositionally biased region" description="Polar residues" evidence="1">
    <location>
        <begin position="63"/>
        <end position="75"/>
    </location>
</feature>
<reference evidence="3" key="1">
    <citation type="submission" date="2022-10" db="EMBL/GenBank/DDBJ databases">
        <authorList>
            <person name="Koch H."/>
        </authorList>
    </citation>
    <scope>NUCLEOTIDE SEQUENCE</scope>
    <source>
        <strain evidence="3">DNF</strain>
    </source>
</reference>
<dbReference type="Pfam" id="PF04351">
    <property type="entry name" value="PilP"/>
    <property type="match status" value="1"/>
</dbReference>
<organism evidence="3 4">
    <name type="scientific">Nitrospira tepida</name>
    <dbReference type="NCBI Taxonomy" id="2973512"/>
    <lineage>
        <taxon>Bacteria</taxon>
        <taxon>Pseudomonadati</taxon>
        <taxon>Nitrospirota</taxon>
        <taxon>Nitrospiria</taxon>
        <taxon>Nitrospirales</taxon>
        <taxon>Nitrospiraceae</taxon>
        <taxon>Nitrospira</taxon>
    </lineage>
</organism>
<dbReference type="Proteomes" id="UP001179121">
    <property type="component" value="Chromosome"/>
</dbReference>
<feature type="transmembrane region" description="Helical" evidence="2">
    <location>
        <begin position="15"/>
        <end position="35"/>
    </location>
</feature>
<keyword evidence="4" id="KW-1185">Reference proteome</keyword>
<gene>
    <name evidence="3" type="ORF">DNFV4_01698</name>
</gene>